<evidence type="ECO:0000259" key="1">
    <source>
        <dbReference type="SMART" id="SM00849"/>
    </source>
</evidence>
<dbReference type="Pfam" id="PF00753">
    <property type="entry name" value="Lactamase_B"/>
    <property type="match status" value="1"/>
</dbReference>
<protein>
    <submittedName>
        <fullName evidence="2">MBL fold metallo-hydrolase</fullName>
    </submittedName>
</protein>
<sequence length="287" mass="33644">MLKKLTNRVYYMPNDERTDRPVLGLVIGDRYSMVIDSGNSEKHANEFLEEVNKMDIPPLKYLFITHWHWDHVFGIAFMNLTTICHEKTKEKIVEMKTLDWRDEALDKRVEKGEEIEFCSSMIKLELPTPLRDKLIIGDVDITFKDGITIDLGGVSCIIENIKGDHSEDSSIAYIPEEKVMFLGDAIYEDLYSGEWSYSTEKLFPMINKIKDKETKYYLPSHGPVESKEETLKLFDELITMGKFTGDEVLFYKVREKYIKDFKEEPDEERAYYINSFINGNKKKHFLK</sequence>
<name>A0ABN1J123_9CLOT</name>
<dbReference type="SMART" id="SM00849">
    <property type="entry name" value="Lactamase_B"/>
    <property type="match status" value="1"/>
</dbReference>
<evidence type="ECO:0000313" key="2">
    <source>
        <dbReference type="EMBL" id="GAA0725587.1"/>
    </source>
</evidence>
<dbReference type="EMBL" id="BAAACF010000001">
    <property type="protein sequence ID" value="GAA0725587.1"/>
    <property type="molecule type" value="Genomic_DNA"/>
</dbReference>
<reference evidence="2 3" key="1">
    <citation type="journal article" date="2019" name="Int. J. Syst. Evol. Microbiol.">
        <title>The Global Catalogue of Microorganisms (GCM) 10K type strain sequencing project: providing services to taxonomists for standard genome sequencing and annotation.</title>
        <authorList>
            <consortium name="The Broad Institute Genomics Platform"/>
            <consortium name="The Broad Institute Genome Sequencing Center for Infectious Disease"/>
            <person name="Wu L."/>
            <person name="Ma J."/>
        </authorList>
    </citation>
    <scope>NUCLEOTIDE SEQUENCE [LARGE SCALE GENOMIC DNA]</scope>
    <source>
        <strain evidence="2 3">JCM 1405</strain>
    </source>
</reference>
<organism evidence="2 3">
    <name type="scientific">Clostridium malenominatum</name>
    <dbReference type="NCBI Taxonomy" id="1539"/>
    <lineage>
        <taxon>Bacteria</taxon>
        <taxon>Bacillati</taxon>
        <taxon>Bacillota</taxon>
        <taxon>Clostridia</taxon>
        <taxon>Eubacteriales</taxon>
        <taxon>Clostridiaceae</taxon>
        <taxon>Clostridium</taxon>
    </lineage>
</organism>
<dbReference type="InterPro" id="IPR001279">
    <property type="entry name" value="Metallo-B-lactamas"/>
</dbReference>
<keyword evidence="3" id="KW-1185">Reference proteome</keyword>
<accession>A0ABN1J123</accession>
<dbReference type="InterPro" id="IPR050855">
    <property type="entry name" value="NDM-1-like"/>
</dbReference>
<dbReference type="InterPro" id="IPR036866">
    <property type="entry name" value="RibonucZ/Hydroxyglut_hydro"/>
</dbReference>
<dbReference type="SUPFAM" id="SSF56281">
    <property type="entry name" value="Metallo-hydrolase/oxidoreductase"/>
    <property type="match status" value="1"/>
</dbReference>
<evidence type="ECO:0000313" key="3">
    <source>
        <dbReference type="Proteomes" id="UP001500339"/>
    </source>
</evidence>
<feature type="domain" description="Metallo-beta-lactamase" evidence="1">
    <location>
        <begin position="21"/>
        <end position="221"/>
    </location>
</feature>
<dbReference type="Proteomes" id="UP001500339">
    <property type="component" value="Unassembled WGS sequence"/>
</dbReference>
<dbReference type="PANTHER" id="PTHR42951">
    <property type="entry name" value="METALLO-BETA-LACTAMASE DOMAIN-CONTAINING"/>
    <property type="match status" value="1"/>
</dbReference>
<gene>
    <name evidence="2" type="ORF">GCM10008905_21150</name>
</gene>
<dbReference type="PANTHER" id="PTHR42951:SF4">
    <property type="entry name" value="ACYL-COENZYME A THIOESTERASE MBLAC2"/>
    <property type="match status" value="1"/>
</dbReference>
<proteinExistence type="predicted"/>
<comment type="caution">
    <text evidence="2">The sequence shown here is derived from an EMBL/GenBank/DDBJ whole genome shotgun (WGS) entry which is preliminary data.</text>
</comment>
<dbReference type="Gene3D" id="3.60.15.10">
    <property type="entry name" value="Ribonuclease Z/Hydroxyacylglutathione hydrolase-like"/>
    <property type="match status" value="1"/>
</dbReference>